<evidence type="ECO:0000256" key="2">
    <source>
        <dbReference type="ARBA" id="ARBA00023125"/>
    </source>
</evidence>
<dbReference type="EMBL" id="QRDY01000002">
    <property type="protein sequence ID" value="RED64659.1"/>
    <property type="molecule type" value="Genomic_DNA"/>
</dbReference>
<comment type="caution">
    <text evidence="5">The sequence shown here is derived from an EMBL/GenBank/DDBJ whole genome shotgun (WGS) entry which is preliminary data.</text>
</comment>
<dbReference type="InterPro" id="IPR028082">
    <property type="entry name" value="Peripla_BP_I"/>
</dbReference>
<evidence type="ECO:0000313" key="6">
    <source>
        <dbReference type="Proteomes" id="UP000256869"/>
    </source>
</evidence>
<dbReference type="OrthoDB" id="9775106at2"/>
<gene>
    <name evidence="5" type="ORF">DFP95_10277</name>
</gene>
<dbReference type="CDD" id="cd01392">
    <property type="entry name" value="HTH_LacI"/>
    <property type="match status" value="1"/>
</dbReference>
<evidence type="ECO:0000256" key="1">
    <source>
        <dbReference type="ARBA" id="ARBA00023015"/>
    </source>
</evidence>
<accession>A0A3D9IT16</accession>
<evidence type="ECO:0000259" key="4">
    <source>
        <dbReference type="PROSITE" id="PS50932"/>
    </source>
</evidence>
<reference evidence="5 6" key="1">
    <citation type="submission" date="2018-07" db="EMBL/GenBank/DDBJ databases">
        <title>Genomic Encyclopedia of Type Strains, Phase III (KMG-III): the genomes of soil and plant-associated and newly described type strains.</title>
        <authorList>
            <person name="Whitman W."/>
        </authorList>
    </citation>
    <scope>NUCLEOTIDE SEQUENCE [LARGE SCALE GENOMIC DNA]</scope>
    <source>
        <strain evidence="5 6">CECT 8236</strain>
    </source>
</reference>
<keyword evidence="2" id="KW-0238">DNA-binding</keyword>
<dbReference type="InterPro" id="IPR046335">
    <property type="entry name" value="LacI/GalR-like_sensor"/>
</dbReference>
<dbReference type="SMART" id="SM00354">
    <property type="entry name" value="HTH_LACI"/>
    <property type="match status" value="1"/>
</dbReference>
<dbReference type="PROSITE" id="PS50932">
    <property type="entry name" value="HTH_LACI_2"/>
    <property type="match status" value="1"/>
</dbReference>
<keyword evidence="3" id="KW-0804">Transcription</keyword>
<dbReference type="Proteomes" id="UP000256869">
    <property type="component" value="Unassembled WGS sequence"/>
</dbReference>
<dbReference type="AlphaFoldDB" id="A0A3D9IT16"/>
<dbReference type="Pfam" id="PF13377">
    <property type="entry name" value="Peripla_BP_3"/>
    <property type="match status" value="1"/>
</dbReference>
<dbReference type="Gene3D" id="1.10.260.40">
    <property type="entry name" value="lambda repressor-like DNA-binding domains"/>
    <property type="match status" value="1"/>
</dbReference>
<dbReference type="PANTHER" id="PTHR30146">
    <property type="entry name" value="LACI-RELATED TRANSCRIPTIONAL REPRESSOR"/>
    <property type="match status" value="1"/>
</dbReference>
<dbReference type="InterPro" id="IPR000843">
    <property type="entry name" value="HTH_LacI"/>
</dbReference>
<evidence type="ECO:0000256" key="3">
    <source>
        <dbReference type="ARBA" id="ARBA00023163"/>
    </source>
</evidence>
<dbReference type="Gene3D" id="3.40.50.2300">
    <property type="match status" value="2"/>
</dbReference>
<proteinExistence type="predicted"/>
<dbReference type="InterPro" id="IPR010982">
    <property type="entry name" value="Lambda_DNA-bd_dom_sf"/>
</dbReference>
<dbReference type="SUPFAM" id="SSF47413">
    <property type="entry name" value="lambda repressor-like DNA-binding domains"/>
    <property type="match status" value="1"/>
</dbReference>
<feature type="domain" description="HTH lacI-type" evidence="4">
    <location>
        <begin position="6"/>
        <end position="60"/>
    </location>
</feature>
<dbReference type="GO" id="GO:0003700">
    <property type="term" value="F:DNA-binding transcription factor activity"/>
    <property type="evidence" value="ECO:0007669"/>
    <property type="project" value="TreeGrafter"/>
</dbReference>
<dbReference type="CDD" id="cd06267">
    <property type="entry name" value="PBP1_LacI_sugar_binding-like"/>
    <property type="match status" value="1"/>
</dbReference>
<dbReference type="SUPFAM" id="SSF53822">
    <property type="entry name" value="Periplasmic binding protein-like I"/>
    <property type="match status" value="1"/>
</dbReference>
<keyword evidence="1" id="KW-0805">Transcription regulation</keyword>
<evidence type="ECO:0000313" key="5">
    <source>
        <dbReference type="EMBL" id="RED64659.1"/>
    </source>
</evidence>
<dbReference type="Pfam" id="PF00356">
    <property type="entry name" value="LacI"/>
    <property type="match status" value="1"/>
</dbReference>
<dbReference type="PANTHER" id="PTHR30146:SF109">
    <property type="entry name" value="HTH-TYPE TRANSCRIPTIONAL REGULATOR GALS"/>
    <property type="match status" value="1"/>
</dbReference>
<name>A0A3D9IT16_9BACL</name>
<protein>
    <submittedName>
        <fullName evidence="5">LacI family transcriptional regulator</fullName>
    </submittedName>
</protein>
<sequence length="346" mass="38392">MKKTEINSTEIAKLAGVSRSTVSRVINNYSNVPPETRDKVLRIIEEHHYVPNASAQVLAGKRTRTIGLFMIEAGHVSSDILSNMLIASVIENASSHGYYVLTHIIRDANNVESVRGVKDIFYQRRIDGGIFIGAANEEPFIEKLIENGYQVAVVDQGLPGRSEPNRIIANFDNSSGMMQAIEYLASLRHREIGLICGDMRRYSGPSKLEGFRMAMEHYRLPIREEWILPGGFSEESGYEAMTLFLEREATLPTAMVMANDSVAFGAMRALQEGGIEVPGDLSVIGFDDHALSSRFQPALTTLGIDFGAMMGKLTATLIEHIEERSTEFTRFTVDLNLIARDSCKKI</sequence>
<keyword evidence="6" id="KW-1185">Reference proteome</keyword>
<dbReference type="GO" id="GO:0000976">
    <property type="term" value="F:transcription cis-regulatory region binding"/>
    <property type="evidence" value="ECO:0007669"/>
    <property type="project" value="TreeGrafter"/>
</dbReference>
<organism evidence="5 6">
    <name type="scientific">Cohnella lupini</name>
    <dbReference type="NCBI Taxonomy" id="1294267"/>
    <lineage>
        <taxon>Bacteria</taxon>
        <taxon>Bacillati</taxon>
        <taxon>Bacillota</taxon>
        <taxon>Bacilli</taxon>
        <taxon>Bacillales</taxon>
        <taxon>Paenibacillaceae</taxon>
        <taxon>Cohnella</taxon>
    </lineage>
</organism>